<feature type="compositionally biased region" description="Low complexity" evidence="1">
    <location>
        <begin position="49"/>
        <end position="75"/>
    </location>
</feature>
<reference evidence="2" key="2">
    <citation type="submission" date="2023-04" db="EMBL/GenBank/DDBJ databases">
        <authorList>
            <person name="Bruccoleri R.E."/>
            <person name="Oakeley E.J."/>
            <person name="Faust A.-M."/>
            <person name="Dessus-Babus S."/>
            <person name="Altorfer M."/>
            <person name="Burckhardt D."/>
            <person name="Oertli M."/>
            <person name="Naumann U."/>
            <person name="Petersen F."/>
            <person name="Wong J."/>
        </authorList>
    </citation>
    <scope>NUCLEOTIDE SEQUENCE</scope>
    <source>
        <strain evidence="2">GSM-AAB239-AS_SAM_17_03QT</strain>
        <tissue evidence="2">Leaf</tissue>
    </source>
</reference>
<reference evidence="2" key="1">
    <citation type="journal article" date="2023" name="GigaByte">
        <title>Genome assembly of the bearded iris, Iris pallida Lam.</title>
        <authorList>
            <person name="Bruccoleri R.E."/>
            <person name="Oakeley E.J."/>
            <person name="Faust A.M.E."/>
            <person name="Altorfer M."/>
            <person name="Dessus-Babus S."/>
            <person name="Burckhardt D."/>
            <person name="Oertli M."/>
            <person name="Naumann U."/>
            <person name="Petersen F."/>
            <person name="Wong J."/>
        </authorList>
    </citation>
    <scope>NUCLEOTIDE SEQUENCE</scope>
    <source>
        <strain evidence="2">GSM-AAB239-AS_SAM_17_03QT</strain>
    </source>
</reference>
<accession>A0AAX6ER52</accession>
<dbReference type="AlphaFoldDB" id="A0AAX6ER52"/>
<dbReference type="EMBL" id="JANAVB010034619">
    <property type="protein sequence ID" value="KAJ6806309.1"/>
    <property type="molecule type" value="Genomic_DNA"/>
</dbReference>
<keyword evidence="3" id="KW-1185">Reference proteome</keyword>
<evidence type="ECO:0000256" key="1">
    <source>
        <dbReference type="SAM" id="MobiDB-lite"/>
    </source>
</evidence>
<organism evidence="2 3">
    <name type="scientific">Iris pallida</name>
    <name type="common">Sweet iris</name>
    <dbReference type="NCBI Taxonomy" id="29817"/>
    <lineage>
        <taxon>Eukaryota</taxon>
        <taxon>Viridiplantae</taxon>
        <taxon>Streptophyta</taxon>
        <taxon>Embryophyta</taxon>
        <taxon>Tracheophyta</taxon>
        <taxon>Spermatophyta</taxon>
        <taxon>Magnoliopsida</taxon>
        <taxon>Liliopsida</taxon>
        <taxon>Asparagales</taxon>
        <taxon>Iridaceae</taxon>
        <taxon>Iridoideae</taxon>
        <taxon>Irideae</taxon>
        <taxon>Iris</taxon>
    </lineage>
</organism>
<comment type="caution">
    <text evidence="2">The sequence shown here is derived from an EMBL/GenBank/DDBJ whole genome shotgun (WGS) entry which is preliminary data.</text>
</comment>
<gene>
    <name evidence="2" type="ORF">M6B38_175910</name>
</gene>
<name>A0AAX6ER52_IRIPA</name>
<evidence type="ECO:0000313" key="2">
    <source>
        <dbReference type="EMBL" id="KAJ6806309.1"/>
    </source>
</evidence>
<protein>
    <submittedName>
        <fullName evidence="2">Uncharacterized protein</fullName>
    </submittedName>
</protein>
<evidence type="ECO:0000313" key="3">
    <source>
        <dbReference type="Proteomes" id="UP001140949"/>
    </source>
</evidence>
<proteinExistence type="predicted"/>
<dbReference type="Proteomes" id="UP001140949">
    <property type="component" value="Unassembled WGS sequence"/>
</dbReference>
<feature type="region of interest" description="Disordered" evidence="1">
    <location>
        <begin position="1"/>
        <end position="84"/>
    </location>
</feature>
<sequence length="225" mass="25555">MDTPLAPSAIIQNENLRMHKGKEVAAKADVPRPSRAGRQERKALRDLSSKPAKPPLSSSSSSATAAAAATKSAAAAKKKKGPPKIKILTEELTEEELERCRVWAEEGVERMPYFDQNKHEREEMEKRVEEEVQRAMAGLRGWTDMTFYGLGVPPKETPSDDEDVLKLEVEPEVLLPKPPSRRTNFLLNSVQRIEDLLDLEQVEDLYFEDLYFNKPYELKLKEEHV</sequence>
<feature type="compositionally biased region" description="Basic and acidic residues" evidence="1">
    <location>
        <begin position="21"/>
        <end position="48"/>
    </location>
</feature>